<organism evidence="1">
    <name type="scientific">freshwater metagenome</name>
    <dbReference type="NCBI Taxonomy" id="449393"/>
    <lineage>
        <taxon>unclassified sequences</taxon>
        <taxon>metagenomes</taxon>
        <taxon>ecological metagenomes</taxon>
    </lineage>
</organism>
<proteinExistence type="predicted"/>
<dbReference type="AlphaFoldDB" id="A0A6J6C751"/>
<evidence type="ECO:0000313" key="1">
    <source>
        <dbReference type="EMBL" id="CAB4546837.1"/>
    </source>
</evidence>
<accession>A0A6J6C751</accession>
<sequence length="82" mass="8217">MSHLSQTPFIPYAKSAIACAPPIANTSVIPSSAHAANIVGCGKPPNSFCGGEATAMLATPAICAGITFINTELGYTARPPGT</sequence>
<reference evidence="1" key="1">
    <citation type="submission" date="2020-05" db="EMBL/GenBank/DDBJ databases">
        <authorList>
            <person name="Chiriac C."/>
            <person name="Salcher M."/>
            <person name="Ghai R."/>
            <person name="Kavagutti S V."/>
        </authorList>
    </citation>
    <scope>NUCLEOTIDE SEQUENCE</scope>
</reference>
<dbReference type="EMBL" id="CAEZSM010000105">
    <property type="protein sequence ID" value="CAB4546837.1"/>
    <property type="molecule type" value="Genomic_DNA"/>
</dbReference>
<protein>
    <submittedName>
        <fullName evidence="1">Unannotated protein</fullName>
    </submittedName>
</protein>
<name>A0A6J6C751_9ZZZZ</name>
<gene>
    <name evidence="1" type="ORF">UFOPK1438_00805</name>
</gene>